<dbReference type="SUPFAM" id="SSF88798">
    <property type="entry name" value="N-terminal, heterodimerisation domain of RBP7 (RpoE)"/>
    <property type="match status" value="1"/>
</dbReference>
<evidence type="ECO:0000256" key="1">
    <source>
        <dbReference type="ARBA" id="ARBA00022478"/>
    </source>
</evidence>
<keyword evidence="1" id="KW-0240">DNA-directed RNA polymerase</keyword>
<feature type="domain" description="RNA polymerase Rpb7-like N-terminal" evidence="3">
    <location>
        <begin position="9"/>
        <end position="40"/>
    </location>
</feature>
<protein>
    <recommendedName>
        <fullName evidence="3">RNA polymerase Rpb7-like N-terminal domain-containing protein</fullName>
    </recommendedName>
</protein>
<organism evidence="4 5">
    <name type="scientific">Saguinus oedipus</name>
    <name type="common">Cotton-top tamarin</name>
    <name type="synonym">Oedipomidas oedipus</name>
    <dbReference type="NCBI Taxonomy" id="9490"/>
    <lineage>
        <taxon>Eukaryota</taxon>
        <taxon>Metazoa</taxon>
        <taxon>Chordata</taxon>
        <taxon>Craniata</taxon>
        <taxon>Vertebrata</taxon>
        <taxon>Euteleostomi</taxon>
        <taxon>Mammalia</taxon>
        <taxon>Eutheria</taxon>
        <taxon>Euarchontoglires</taxon>
        <taxon>Primates</taxon>
        <taxon>Haplorrhini</taxon>
        <taxon>Platyrrhini</taxon>
        <taxon>Cebidae</taxon>
        <taxon>Callitrichinae</taxon>
        <taxon>Saguinus</taxon>
    </lineage>
</organism>
<keyword evidence="5" id="KW-1185">Reference proteome</keyword>
<sequence>MFVLVEMVDTVRIPPWQFERKLNDSIAEELNKKLANKVLGPRLAGRPWGGRASTAHWPRAWPRSCQVLAVGRQLNVSELFFTVKRDVEGDQKKMGLKKGVVTGSDVRIEVLVASLGHRRPGRWCCSCLICEVPSTRPWTILLQLWLLLNQAVLAPLATMASPRPSVSGQCHAGAV</sequence>
<evidence type="ECO:0000313" key="4">
    <source>
        <dbReference type="EMBL" id="KAK2121124.1"/>
    </source>
</evidence>
<keyword evidence="2" id="KW-0804">Transcription</keyword>
<accession>A0ABQ9WHJ6</accession>
<evidence type="ECO:0000259" key="3">
    <source>
        <dbReference type="Pfam" id="PF03876"/>
    </source>
</evidence>
<reference evidence="4 5" key="1">
    <citation type="submission" date="2023-05" db="EMBL/GenBank/DDBJ databases">
        <title>B98-5 Cell Line De Novo Hybrid Assembly: An Optical Mapping Approach.</title>
        <authorList>
            <person name="Kananen K."/>
            <person name="Auerbach J.A."/>
            <person name="Kautto E."/>
            <person name="Blachly J.S."/>
        </authorList>
    </citation>
    <scope>NUCLEOTIDE SEQUENCE [LARGE SCALE GENOMIC DNA]</scope>
    <source>
        <strain evidence="4">B95-8</strain>
        <tissue evidence="4">Cell line</tissue>
    </source>
</reference>
<name>A0ABQ9WHJ6_SAGOE</name>
<dbReference type="Gene3D" id="3.30.1490.120">
    <property type="entry name" value="RNA polymerase Rpb7-like, N-terminal domain"/>
    <property type="match status" value="1"/>
</dbReference>
<dbReference type="InterPro" id="IPR036898">
    <property type="entry name" value="RNA_pol_Rpb7-like_N_sf"/>
</dbReference>
<gene>
    <name evidence="4" type="ORF">P7K49_002510</name>
</gene>
<dbReference type="InterPro" id="IPR005576">
    <property type="entry name" value="Rpb7-like_N"/>
</dbReference>
<evidence type="ECO:0000256" key="2">
    <source>
        <dbReference type="ARBA" id="ARBA00023163"/>
    </source>
</evidence>
<proteinExistence type="predicted"/>
<dbReference type="EMBL" id="JASSZA010000001">
    <property type="protein sequence ID" value="KAK2121124.1"/>
    <property type="molecule type" value="Genomic_DNA"/>
</dbReference>
<dbReference type="Proteomes" id="UP001266305">
    <property type="component" value="Unassembled WGS sequence"/>
</dbReference>
<dbReference type="Pfam" id="PF03876">
    <property type="entry name" value="SHS2_Rpb7-N"/>
    <property type="match status" value="1"/>
</dbReference>
<comment type="caution">
    <text evidence="4">The sequence shown here is derived from an EMBL/GenBank/DDBJ whole genome shotgun (WGS) entry which is preliminary data.</text>
</comment>
<evidence type="ECO:0000313" key="5">
    <source>
        <dbReference type="Proteomes" id="UP001266305"/>
    </source>
</evidence>